<proteinExistence type="predicted"/>
<dbReference type="Proteomes" id="UP000345266">
    <property type="component" value="Unassembled WGS sequence"/>
</dbReference>
<name>A0A564W2D1_BIFLI</name>
<reference evidence="1 2" key="1">
    <citation type="submission" date="2019-07" db="EMBL/GenBank/DDBJ databases">
        <authorList>
            <person name="Hibberd C M."/>
            <person name="Gehrig L. J."/>
            <person name="Chang H.-W."/>
            <person name="Venkatesh S."/>
        </authorList>
    </citation>
    <scope>NUCLEOTIDE SEQUENCE [LARGE SCALE GENOMIC DNA]</scope>
    <source>
        <strain evidence="1">Bifidobacterium_longum_subsp_infantis_JG_Bg463</strain>
    </source>
</reference>
<dbReference type="EMBL" id="CABHNT010000058">
    <property type="protein sequence ID" value="VUX38547.1"/>
    <property type="molecule type" value="Genomic_DNA"/>
</dbReference>
<organism evidence="1 2">
    <name type="scientific">Bifidobacterium longum subsp. infantis</name>
    <dbReference type="NCBI Taxonomy" id="1682"/>
    <lineage>
        <taxon>Bacteria</taxon>
        <taxon>Bacillati</taxon>
        <taxon>Actinomycetota</taxon>
        <taxon>Actinomycetes</taxon>
        <taxon>Bifidobacteriales</taxon>
        <taxon>Bifidobacteriaceae</taxon>
        <taxon>Bifidobacterium</taxon>
    </lineage>
</organism>
<sequence>MVIVSHATRCAAPVALVEHQHARRQADMPEHGLQTLAHAFGVLPGQRDHPAHVRIRERHHQAMRLHPSSPDAGRAFAGIDLRDARLPSRFHETVARIPPIPLALPHIAPHEPVRALVAMPVPQPVPDSHRGMALLARHQPVRLQPLVDHRLERVRLRLRLRVFGRLGRAILQFGVLPGRLP</sequence>
<accession>A0A564W2D1</accession>
<evidence type="ECO:0000313" key="2">
    <source>
        <dbReference type="Proteomes" id="UP000345266"/>
    </source>
</evidence>
<evidence type="ECO:0000313" key="1">
    <source>
        <dbReference type="EMBL" id="VUX38547.1"/>
    </source>
</evidence>
<dbReference type="AlphaFoldDB" id="A0A564W2D1"/>
<gene>
    <name evidence="1" type="ORF">BLJG463_02363</name>
</gene>
<protein>
    <submittedName>
        <fullName evidence="1">Uncharacterized protein</fullName>
    </submittedName>
</protein>